<reference evidence="2" key="1">
    <citation type="submission" date="2016-11" db="UniProtKB">
        <authorList>
            <consortium name="WormBaseParasite"/>
        </authorList>
    </citation>
    <scope>IDENTIFICATION</scope>
</reference>
<proteinExistence type="predicted"/>
<sequence>MKWISICIQEVLLTYGYIKDFDISREPQGQPPTT</sequence>
<accession>A0A1I7WST3</accession>
<evidence type="ECO:0000313" key="2">
    <source>
        <dbReference type="WBParaSite" id="Hba_08212"/>
    </source>
</evidence>
<name>A0A1I7WST3_HETBA</name>
<dbReference type="AlphaFoldDB" id="A0A1I7WST3"/>
<keyword evidence="1" id="KW-1185">Reference proteome</keyword>
<organism evidence="1 2">
    <name type="scientific">Heterorhabditis bacteriophora</name>
    <name type="common">Entomopathogenic nematode worm</name>
    <dbReference type="NCBI Taxonomy" id="37862"/>
    <lineage>
        <taxon>Eukaryota</taxon>
        <taxon>Metazoa</taxon>
        <taxon>Ecdysozoa</taxon>
        <taxon>Nematoda</taxon>
        <taxon>Chromadorea</taxon>
        <taxon>Rhabditida</taxon>
        <taxon>Rhabditina</taxon>
        <taxon>Rhabditomorpha</taxon>
        <taxon>Strongyloidea</taxon>
        <taxon>Heterorhabditidae</taxon>
        <taxon>Heterorhabditis</taxon>
    </lineage>
</organism>
<dbReference type="WBParaSite" id="Hba_08212">
    <property type="protein sequence ID" value="Hba_08212"/>
    <property type="gene ID" value="Hba_08212"/>
</dbReference>
<evidence type="ECO:0000313" key="1">
    <source>
        <dbReference type="Proteomes" id="UP000095283"/>
    </source>
</evidence>
<protein>
    <submittedName>
        <fullName evidence="2">Uncharacterized protein</fullName>
    </submittedName>
</protein>
<dbReference type="Proteomes" id="UP000095283">
    <property type="component" value="Unplaced"/>
</dbReference>